<dbReference type="InterPro" id="IPR025340">
    <property type="entry name" value="DUF4246"/>
</dbReference>
<dbReference type="PANTHER" id="PTHR33119:SF1">
    <property type="entry name" value="FE2OG DIOXYGENASE DOMAIN-CONTAINING PROTEIN"/>
    <property type="match status" value="1"/>
</dbReference>
<name>A0AAE0KIT2_9PEZI</name>
<dbReference type="Proteomes" id="UP001287356">
    <property type="component" value="Unassembled WGS sequence"/>
</dbReference>
<evidence type="ECO:0000259" key="3">
    <source>
        <dbReference type="Pfam" id="PF21666"/>
    </source>
</evidence>
<reference evidence="4" key="1">
    <citation type="journal article" date="2023" name="Mol. Phylogenet. Evol.">
        <title>Genome-scale phylogeny and comparative genomics of the fungal order Sordariales.</title>
        <authorList>
            <person name="Hensen N."/>
            <person name="Bonometti L."/>
            <person name="Westerberg I."/>
            <person name="Brannstrom I.O."/>
            <person name="Guillou S."/>
            <person name="Cros-Aarteil S."/>
            <person name="Calhoun S."/>
            <person name="Haridas S."/>
            <person name="Kuo A."/>
            <person name="Mondo S."/>
            <person name="Pangilinan J."/>
            <person name="Riley R."/>
            <person name="LaButti K."/>
            <person name="Andreopoulos B."/>
            <person name="Lipzen A."/>
            <person name="Chen C."/>
            <person name="Yan M."/>
            <person name="Daum C."/>
            <person name="Ng V."/>
            <person name="Clum A."/>
            <person name="Steindorff A."/>
            <person name="Ohm R.A."/>
            <person name="Martin F."/>
            <person name="Silar P."/>
            <person name="Natvig D.O."/>
            <person name="Lalanne C."/>
            <person name="Gautier V."/>
            <person name="Ament-Velasquez S.L."/>
            <person name="Kruys A."/>
            <person name="Hutchinson M.I."/>
            <person name="Powell A.J."/>
            <person name="Barry K."/>
            <person name="Miller A.N."/>
            <person name="Grigoriev I.V."/>
            <person name="Debuchy R."/>
            <person name="Gladieux P."/>
            <person name="Hiltunen Thoren M."/>
            <person name="Johannesson H."/>
        </authorList>
    </citation>
    <scope>NUCLEOTIDE SEQUENCE</scope>
    <source>
        <strain evidence="4">CBS 958.72</strain>
    </source>
</reference>
<dbReference type="Pfam" id="PF21666">
    <property type="entry name" value="DUF4246_N"/>
    <property type="match status" value="1"/>
</dbReference>
<comment type="caution">
    <text evidence="4">The sequence shown here is derived from an EMBL/GenBank/DDBJ whole genome shotgun (WGS) entry which is preliminary data.</text>
</comment>
<dbReference type="InterPro" id="IPR049207">
    <property type="entry name" value="DUF4246_N"/>
</dbReference>
<evidence type="ECO:0000313" key="4">
    <source>
        <dbReference type="EMBL" id="KAK3377284.1"/>
    </source>
</evidence>
<feature type="region of interest" description="Disordered" evidence="1">
    <location>
        <begin position="307"/>
        <end position="365"/>
    </location>
</feature>
<protein>
    <submittedName>
        <fullName evidence="4">Uncharacterized protein</fullName>
    </submittedName>
</protein>
<evidence type="ECO:0000313" key="5">
    <source>
        <dbReference type="Proteomes" id="UP001287356"/>
    </source>
</evidence>
<evidence type="ECO:0000259" key="2">
    <source>
        <dbReference type="Pfam" id="PF14033"/>
    </source>
</evidence>
<accession>A0AAE0KIT2</accession>
<feature type="compositionally biased region" description="Acidic residues" evidence="1">
    <location>
        <begin position="335"/>
        <end position="352"/>
    </location>
</feature>
<organism evidence="4 5">
    <name type="scientific">Lasiosphaeria ovina</name>
    <dbReference type="NCBI Taxonomy" id="92902"/>
    <lineage>
        <taxon>Eukaryota</taxon>
        <taxon>Fungi</taxon>
        <taxon>Dikarya</taxon>
        <taxon>Ascomycota</taxon>
        <taxon>Pezizomycotina</taxon>
        <taxon>Sordariomycetes</taxon>
        <taxon>Sordariomycetidae</taxon>
        <taxon>Sordariales</taxon>
        <taxon>Lasiosphaeriaceae</taxon>
        <taxon>Lasiosphaeria</taxon>
    </lineage>
</organism>
<reference evidence="4" key="2">
    <citation type="submission" date="2023-06" db="EMBL/GenBank/DDBJ databases">
        <authorList>
            <consortium name="Lawrence Berkeley National Laboratory"/>
            <person name="Haridas S."/>
            <person name="Hensen N."/>
            <person name="Bonometti L."/>
            <person name="Westerberg I."/>
            <person name="Brannstrom I.O."/>
            <person name="Guillou S."/>
            <person name="Cros-Aarteil S."/>
            <person name="Calhoun S."/>
            <person name="Kuo A."/>
            <person name="Mondo S."/>
            <person name="Pangilinan J."/>
            <person name="Riley R."/>
            <person name="Labutti K."/>
            <person name="Andreopoulos B."/>
            <person name="Lipzen A."/>
            <person name="Chen C."/>
            <person name="Yanf M."/>
            <person name="Daum C."/>
            <person name="Ng V."/>
            <person name="Clum A."/>
            <person name="Steindorff A."/>
            <person name="Ohm R."/>
            <person name="Martin F."/>
            <person name="Silar P."/>
            <person name="Natvig D."/>
            <person name="Lalanne C."/>
            <person name="Gautier V."/>
            <person name="Ament-Velasquez S.L."/>
            <person name="Kruys A."/>
            <person name="Hutchinson M.I."/>
            <person name="Powell A.J."/>
            <person name="Barry K."/>
            <person name="Miller A.N."/>
            <person name="Grigoriev I.V."/>
            <person name="Debuchy R."/>
            <person name="Gladieux P."/>
            <person name="Thoren M.H."/>
            <person name="Johannesson H."/>
        </authorList>
    </citation>
    <scope>NUCLEOTIDE SEQUENCE</scope>
    <source>
        <strain evidence="4">CBS 958.72</strain>
    </source>
</reference>
<proteinExistence type="predicted"/>
<dbReference type="Pfam" id="PF14033">
    <property type="entry name" value="DUF4246"/>
    <property type="match status" value="1"/>
</dbReference>
<feature type="domain" description="DUF4246" evidence="3">
    <location>
        <begin position="6"/>
        <end position="82"/>
    </location>
</feature>
<gene>
    <name evidence="4" type="ORF">B0T24DRAFT_592900</name>
</gene>
<dbReference type="InterPro" id="IPR049192">
    <property type="entry name" value="DUF4246_C"/>
</dbReference>
<dbReference type="EMBL" id="JAULSN010000003">
    <property type="protein sequence ID" value="KAK3377284.1"/>
    <property type="molecule type" value="Genomic_DNA"/>
</dbReference>
<dbReference type="PANTHER" id="PTHR33119">
    <property type="entry name" value="IFI3P"/>
    <property type="match status" value="1"/>
</dbReference>
<sequence>MVKNQYPGWNLDLRWTAQEHGERDLTRIGYPMGIHYNCYRAKSEMLLVRGVAMMLVMDRLTDKPDWHPKVFDEHIADKWRHEALAWPNSDLWNRISQIEPWTGRSARYNPRTPKNILSKECVDYCILELRDKAAHFKRTGITPTLDATFSIAKSDVVVSSELRQALRDAFARLKAHQASNPNWHPNTSETVQDLVHPSMYPLVYGRSRFLEGEVVSVENAIDKFAGKGDGDGEHPRVTRRTFTDNGGVQFTSYINNLHPTKYRDIYKTIEALVQTALPMWDQCLARYNHFTDLVGAGRHKPLGEMLAREAASEATKKTAEQPAPSSKEDARQDDNQEGEDEEEEVYSDDDEDPYRAPGQSRWERTREPVQLEPPAFASNQVNHAIKPAKTLREQFKDSGLQIIVKIASIELTPEKPATTPCPGLLPSIGWVAYHGVEAPASAKHDLDALGIIDKWLDNWTIGQQGEGSGT</sequence>
<evidence type="ECO:0000256" key="1">
    <source>
        <dbReference type="SAM" id="MobiDB-lite"/>
    </source>
</evidence>
<feature type="domain" description="DUF4246" evidence="2">
    <location>
        <begin position="120"/>
        <end position="417"/>
    </location>
</feature>
<dbReference type="AlphaFoldDB" id="A0AAE0KIT2"/>
<keyword evidence="5" id="KW-1185">Reference proteome</keyword>
<feature type="compositionally biased region" description="Basic and acidic residues" evidence="1">
    <location>
        <begin position="307"/>
        <end position="319"/>
    </location>
</feature>